<dbReference type="AlphaFoldDB" id="A0A133VIN5"/>
<name>A0A133VIN5_9EURY</name>
<protein>
    <submittedName>
        <fullName evidence="1">Uncharacterized protein</fullName>
    </submittedName>
</protein>
<dbReference type="Proteomes" id="UP000070263">
    <property type="component" value="Unassembled WGS sequence"/>
</dbReference>
<comment type="caution">
    <text evidence="1">The sequence shown here is derived from an EMBL/GenBank/DDBJ whole genome shotgun (WGS) entry which is preliminary data.</text>
</comment>
<gene>
    <name evidence="1" type="ORF">AKJ51_03960</name>
</gene>
<keyword evidence="2" id="KW-1185">Reference proteome</keyword>
<evidence type="ECO:0000313" key="2">
    <source>
        <dbReference type="Proteomes" id="UP000070263"/>
    </source>
</evidence>
<reference evidence="1 2" key="1">
    <citation type="journal article" date="2016" name="Sci. Rep.">
        <title>Metabolic traits of an uncultured archaeal lineage -MSBL1- from brine pools of the Red Sea.</title>
        <authorList>
            <person name="Mwirichia R."/>
            <person name="Alam I."/>
            <person name="Rashid M."/>
            <person name="Vinu M."/>
            <person name="Ba-Alawi W."/>
            <person name="Anthony Kamau A."/>
            <person name="Kamanda Ngugi D."/>
            <person name="Goker M."/>
            <person name="Klenk H.P."/>
            <person name="Bajic V."/>
            <person name="Stingl U."/>
        </authorList>
    </citation>
    <scope>NUCLEOTIDE SEQUENCE [LARGE SCALE GENOMIC DNA]</scope>
    <source>
        <strain evidence="1">SCGC-AAA382A20</strain>
    </source>
</reference>
<dbReference type="EMBL" id="LHYE01000050">
    <property type="protein sequence ID" value="KXB06287.1"/>
    <property type="molecule type" value="Genomic_DNA"/>
</dbReference>
<proteinExistence type="predicted"/>
<organism evidence="1 2">
    <name type="scientific">candidate division MSBL1 archaeon SCGC-AAA382A20</name>
    <dbReference type="NCBI Taxonomy" id="1698280"/>
    <lineage>
        <taxon>Archaea</taxon>
        <taxon>Methanobacteriati</taxon>
        <taxon>Methanobacteriota</taxon>
        <taxon>candidate division MSBL1</taxon>
    </lineage>
</organism>
<sequence>MKYLRENKPFGVTGLFKKLDLTGDFNGRAERLGEFFGEEKVKISKVPFRVNLDRKTVETRVEGPENIRLDVGESGIKSLFFLGYGAFLDSPFGHKRGYCDNSEHFSVSVHYADGTEVERIPRDVYLKSRQWSDILRRKGWVKQFPEKGKTPPIAKLHLYRFFTNSDQEIEYIEIMDKYEKKAQYLVFAITAELTKEKQRKVKASRPENLPEAVKIAEELSISVSRIEPQVPINLEIENSKIAGLKITFHKSVENVRISIEKVRKRPQEIPKPATPVLRTQI</sequence>
<evidence type="ECO:0000313" key="1">
    <source>
        <dbReference type="EMBL" id="KXB06287.1"/>
    </source>
</evidence>
<accession>A0A133VIN5</accession>